<dbReference type="Proteomes" id="UP000022910">
    <property type="component" value="Unassembled WGS sequence"/>
</dbReference>
<evidence type="ECO:0000313" key="3">
    <source>
        <dbReference type="Proteomes" id="UP000022910"/>
    </source>
</evidence>
<dbReference type="Gene3D" id="3.90.640.10">
    <property type="entry name" value="Actin, Chain A, domain 4"/>
    <property type="match status" value="1"/>
</dbReference>
<evidence type="ECO:0000313" key="2">
    <source>
        <dbReference type="EMBL" id="EXX75123.1"/>
    </source>
</evidence>
<dbReference type="Gene3D" id="3.30.420.40">
    <property type="match status" value="2"/>
</dbReference>
<dbReference type="STRING" id="1432141.A0A015N7I2"/>
<organism evidence="2 3">
    <name type="scientific">Rhizophagus irregularis (strain DAOM 197198w)</name>
    <name type="common">Glomus intraradices</name>
    <dbReference type="NCBI Taxonomy" id="1432141"/>
    <lineage>
        <taxon>Eukaryota</taxon>
        <taxon>Fungi</taxon>
        <taxon>Fungi incertae sedis</taxon>
        <taxon>Mucoromycota</taxon>
        <taxon>Glomeromycotina</taxon>
        <taxon>Glomeromycetes</taxon>
        <taxon>Glomerales</taxon>
        <taxon>Glomeraceae</taxon>
        <taxon>Rhizophagus</taxon>
    </lineage>
</organism>
<sequence>MDLLKKFDELNNRLSTLLEENKELKRQNKNFQEENHVLKEKLNERDYENLQEENKKLKQHVLNLEHQKNDQLRKYKNLQEENKSLNMKETQFQQHIQNLEKQKSEQFEIFSQNLEKALGKLRLDDLHEDNVNNPQKDFILSSDELDEDNVNDPKKDESLDYMKDSTIQKVTIKKVIHPIDKSSFNKDNIRVVVGLDFGTTYSGFSYCHVADSENITTNDQWPENFGNLKTNTVLQYDYEYDRVESWGLPALAKRPSRRKNENRKRPVELFKLHLGNLSENLKPKLPIDFDYKKAITDYLREIGKLIKETIELRFQGIDFHKHVLLVLTVPMEYLEEDIAIMRECVYEAELIAKRCSNKLQFTTESEAAAIYCMQNVLKEHDLLTSGKTIMIVDCGGGTVDLTIHKLIGNNQLSEITEGTGDFCGSTFIDNEFIGFLRKKLGIDAINSFRDSCYSQFQSMIQEFCQRVKLPFTGDDLVFSYELDIEITAPVLLQYIDKETRFKMEENEWLFEINYEDIKAMFDPVVDRIIRLIHLQLSNAREECSAMFLVGGFSESKYLQKRIKQEFQREVKNISVPKNPIAATSRGAALYGFSLFNSKNDNMKVTRCIIATRILKYTYGIKVRNYWLEGDPIERKIRDGRIDRFHCIAKRGIQVNANEEFTTFFTPLSPMQTRVCFKIYYTKEYSAKYCDEPGMNLLGKLIIDLSGSGHLDKLLFGVSFGQMEFAITVKNETSGQYCRTKFEIDI</sequence>
<name>A0A015N7I2_RHIIW</name>
<dbReference type="SUPFAM" id="SSF53067">
    <property type="entry name" value="Actin-like ATPase domain"/>
    <property type="match status" value="2"/>
</dbReference>
<protein>
    <recommendedName>
        <fullName evidence="4">Hsp70 family protein</fullName>
    </recommendedName>
</protein>
<gene>
    <name evidence="2" type="ORF">RirG_044410</name>
</gene>
<accession>A0A015N7I2</accession>
<proteinExistence type="predicted"/>
<keyword evidence="3" id="KW-1185">Reference proteome</keyword>
<dbReference type="PANTHER" id="PTHR14187:SF5">
    <property type="entry name" value="HEAT SHOCK 70 KDA PROTEIN 12A"/>
    <property type="match status" value="1"/>
</dbReference>
<comment type="caution">
    <text evidence="2">The sequence shown here is derived from an EMBL/GenBank/DDBJ whole genome shotgun (WGS) entry which is preliminary data.</text>
</comment>
<dbReference type="OMA" id="QMEFAIT"/>
<dbReference type="InterPro" id="IPR043129">
    <property type="entry name" value="ATPase_NBD"/>
</dbReference>
<keyword evidence="1" id="KW-0175">Coiled coil</keyword>
<dbReference type="AlphaFoldDB" id="A0A015N7I2"/>
<dbReference type="HOGENOM" id="CLU_009958_7_1_1"/>
<feature type="coiled-coil region" evidence="1">
    <location>
        <begin position="7"/>
        <end position="105"/>
    </location>
</feature>
<dbReference type="PANTHER" id="PTHR14187">
    <property type="entry name" value="ALPHA KINASE/ELONGATION FACTOR 2 KINASE"/>
    <property type="match status" value="1"/>
</dbReference>
<evidence type="ECO:0008006" key="4">
    <source>
        <dbReference type="Google" id="ProtNLM"/>
    </source>
</evidence>
<dbReference type="OrthoDB" id="2379269at2759"/>
<dbReference type="CDD" id="cd10229">
    <property type="entry name" value="ASKHA_NBD_HSP70_HSPA12"/>
    <property type="match status" value="1"/>
</dbReference>
<reference evidence="2 3" key="1">
    <citation type="submission" date="2014-02" db="EMBL/GenBank/DDBJ databases">
        <title>Single nucleus genome sequencing reveals high similarity among nuclei of an endomycorrhizal fungus.</title>
        <authorList>
            <person name="Lin K."/>
            <person name="Geurts R."/>
            <person name="Zhang Z."/>
            <person name="Limpens E."/>
            <person name="Saunders D.G."/>
            <person name="Mu D."/>
            <person name="Pang E."/>
            <person name="Cao H."/>
            <person name="Cha H."/>
            <person name="Lin T."/>
            <person name="Zhou Q."/>
            <person name="Shang Y."/>
            <person name="Li Y."/>
            <person name="Ivanov S."/>
            <person name="Sharma T."/>
            <person name="Velzen R.V."/>
            <person name="Ruijter N.D."/>
            <person name="Aanen D.K."/>
            <person name="Win J."/>
            <person name="Kamoun S."/>
            <person name="Bisseling T."/>
            <person name="Huang S."/>
        </authorList>
    </citation>
    <scope>NUCLEOTIDE SEQUENCE [LARGE SCALE GENOMIC DNA]</scope>
    <source>
        <strain evidence="3">DAOM197198w</strain>
    </source>
</reference>
<dbReference type="EMBL" id="JEMT01012542">
    <property type="protein sequence ID" value="EXX75123.1"/>
    <property type="molecule type" value="Genomic_DNA"/>
</dbReference>
<evidence type="ECO:0000256" key="1">
    <source>
        <dbReference type="SAM" id="Coils"/>
    </source>
</evidence>